<accession>A0A2H6LMI2</accession>
<reference evidence="3" key="1">
    <citation type="journal article" date="2018" name="Genome Announc.">
        <title>Draft Genome Sequence of the Nitrogen-Fixing and Hormogonia-Inducing Cyanobacterium Nostoc cycadae Strain WK-1, Isolated from the Coralloid Roots of Cycas revoluta.</title>
        <authorList>
            <person name="Kanesaki Y."/>
            <person name="Hirose M."/>
            <person name="Hirose Y."/>
            <person name="Fujisawa T."/>
            <person name="Nakamura Y."/>
            <person name="Watanabe S."/>
            <person name="Matsunaga S."/>
            <person name="Uchida H."/>
            <person name="Murakami A."/>
        </authorList>
    </citation>
    <scope>NUCLEOTIDE SEQUENCE [LARGE SCALE GENOMIC DNA]</scope>
    <source>
        <strain evidence="3">WK-1</strain>
    </source>
</reference>
<dbReference type="GO" id="GO:0016301">
    <property type="term" value="F:kinase activity"/>
    <property type="evidence" value="ECO:0007669"/>
    <property type="project" value="UniProtKB-KW"/>
</dbReference>
<dbReference type="EMBL" id="BDGE01000078">
    <property type="protein sequence ID" value="GBE94425.1"/>
    <property type="molecule type" value="Genomic_DNA"/>
</dbReference>
<protein>
    <submittedName>
        <fullName evidence="2">Two-component sensor histidine kinase</fullName>
    </submittedName>
</protein>
<gene>
    <name evidence="2" type="ORF">NCWK1_4201</name>
</gene>
<comment type="caution">
    <text evidence="2">The sequence shown here is derived from an EMBL/GenBank/DDBJ whole genome shotgun (WGS) entry which is preliminary data.</text>
</comment>
<evidence type="ECO:0000313" key="2">
    <source>
        <dbReference type="EMBL" id="GBE94425.1"/>
    </source>
</evidence>
<proteinExistence type="predicted"/>
<dbReference type="Pfam" id="PF11181">
    <property type="entry name" value="YflT"/>
    <property type="match status" value="1"/>
</dbReference>
<dbReference type="InterPro" id="IPR052948">
    <property type="entry name" value="Low_temp-induced_all0457"/>
</dbReference>
<sequence length="185" mass="19287">MVTKNSIRALGVFANSQQLEQAINNLKASGFSMDSVSVIAKDVEQGENIGDAQLSDRIGNQDVNTTGAVGNTLTATTWGSVLLGLSSLALPGLGAVLAAGSVGVALVSSVAGVAVGAAANQNLVKALTDLGVPEERARIYSDRLQQSYYLLILEGSEAEIHSAEAILREQDIQNWGVYDSKKVEV</sequence>
<evidence type="ECO:0000313" key="3">
    <source>
        <dbReference type="Proteomes" id="UP000236527"/>
    </source>
</evidence>
<keyword evidence="2" id="KW-0418">Kinase</keyword>
<evidence type="ECO:0000259" key="1">
    <source>
        <dbReference type="Pfam" id="PF11181"/>
    </source>
</evidence>
<feature type="domain" description="General stress protein 17M-like" evidence="1">
    <location>
        <begin position="10"/>
        <end position="70"/>
    </location>
</feature>
<keyword evidence="3" id="KW-1185">Reference proteome</keyword>
<keyword evidence="2" id="KW-0808">Transferase</keyword>
<dbReference type="RefSeq" id="WP_103126150.1">
    <property type="nucleotide sequence ID" value="NZ_DF978436.1"/>
</dbReference>
<dbReference type="InterPro" id="IPR025889">
    <property type="entry name" value="GSP17M-like_dom"/>
</dbReference>
<dbReference type="AlphaFoldDB" id="A0A2H6LMI2"/>
<name>A0A2H6LMI2_9NOSO</name>
<organism evidence="2 3">
    <name type="scientific">Nostoc cycadae WK-1</name>
    <dbReference type="NCBI Taxonomy" id="1861711"/>
    <lineage>
        <taxon>Bacteria</taxon>
        <taxon>Bacillati</taxon>
        <taxon>Cyanobacteriota</taxon>
        <taxon>Cyanophyceae</taxon>
        <taxon>Nostocales</taxon>
        <taxon>Nostocaceae</taxon>
        <taxon>Nostoc</taxon>
    </lineage>
</organism>
<dbReference type="PANTHER" id="PTHR36109">
    <property type="entry name" value="MEMBRANE PROTEIN-RELATED"/>
    <property type="match status" value="1"/>
</dbReference>
<dbReference type="PANTHER" id="PTHR36109:SF2">
    <property type="entry name" value="MEMBRANE PROTEIN"/>
    <property type="match status" value="1"/>
</dbReference>
<dbReference type="Proteomes" id="UP000236527">
    <property type="component" value="Unassembled WGS sequence"/>
</dbReference>